<reference evidence="2" key="1">
    <citation type="journal article" date="2011" name="PLoS Genet.">
        <title>Genomic analysis of the necrotrophic fungal pathogens Sclerotinia sclerotiorum and Botrytis cinerea.</title>
        <authorList>
            <person name="Amselem J."/>
            <person name="Cuomo C.A."/>
            <person name="van Kan J.A."/>
            <person name="Viaud M."/>
            <person name="Benito E.P."/>
            <person name="Couloux A."/>
            <person name="Coutinho P.M."/>
            <person name="de Vries R.P."/>
            <person name="Dyer P.S."/>
            <person name="Fillinger S."/>
            <person name="Fournier E."/>
            <person name="Gout L."/>
            <person name="Hahn M."/>
            <person name="Kohn L."/>
            <person name="Lapalu N."/>
            <person name="Plummer K.M."/>
            <person name="Pradier J.M."/>
            <person name="Quevillon E."/>
            <person name="Sharon A."/>
            <person name="Simon A."/>
            <person name="ten Have A."/>
            <person name="Tudzynski B."/>
            <person name="Tudzynski P."/>
            <person name="Wincker P."/>
            <person name="Andrew M."/>
            <person name="Anthouard V."/>
            <person name="Beever R.E."/>
            <person name="Beffa R."/>
            <person name="Benoit I."/>
            <person name="Bouzid O."/>
            <person name="Brault B."/>
            <person name="Chen Z."/>
            <person name="Choquer M."/>
            <person name="Collemare J."/>
            <person name="Cotton P."/>
            <person name="Danchin E.G."/>
            <person name="Da Silva C."/>
            <person name="Gautier A."/>
            <person name="Giraud C."/>
            <person name="Giraud T."/>
            <person name="Gonzalez C."/>
            <person name="Grossetete S."/>
            <person name="Guldener U."/>
            <person name="Henrissat B."/>
            <person name="Howlett B.J."/>
            <person name="Kodira C."/>
            <person name="Kretschmer M."/>
            <person name="Lappartient A."/>
            <person name="Leroch M."/>
            <person name="Levis C."/>
            <person name="Mauceli E."/>
            <person name="Neuveglise C."/>
            <person name="Oeser B."/>
            <person name="Pearson M."/>
            <person name="Poulain J."/>
            <person name="Poussereau N."/>
            <person name="Quesneville H."/>
            <person name="Rascle C."/>
            <person name="Schumacher J."/>
            <person name="Segurens B."/>
            <person name="Sexton A."/>
            <person name="Silva E."/>
            <person name="Sirven C."/>
            <person name="Soanes D.M."/>
            <person name="Talbot N.J."/>
            <person name="Templeton M."/>
            <person name="Yandava C."/>
            <person name="Yarden O."/>
            <person name="Zeng Q."/>
            <person name="Rollins J.A."/>
            <person name="Lebrun M.H."/>
            <person name="Dickman M."/>
        </authorList>
    </citation>
    <scope>NUCLEOTIDE SEQUENCE [LARGE SCALE GENOMIC DNA]</scope>
    <source>
        <strain evidence="2">ATCC 18683 / 1980 / Ss-1</strain>
    </source>
</reference>
<dbReference type="Proteomes" id="UP000001312">
    <property type="component" value="Unassembled WGS sequence"/>
</dbReference>
<gene>
    <name evidence="1" type="ORF">SS1G_12431</name>
</gene>
<organism evidence="1 2">
    <name type="scientific">Sclerotinia sclerotiorum (strain ATCC 18683 / 1980 / Ss-1)</name>
    <name type="common">White mold</name>
    <name type="synonym">Whetzelinia sclerotiorum</name>
    <dbReference type="NCBI Taxonomy" id="665079"/>
    <lineage>
        <taxon>Eukaryota</taxon>
        <taxon>Fungi</taxon>
        <taxon>Dikarya</taxon>
        <taxon>Ascomycota</taxon>
        <taxon>Pezizomycotina</taxon>
        <taxon>Leotiomycetes</taxon>
        <taxon>Helotiales</taxon>
        <taxon>Sclerotiniaceae</taxon>
        <taxon>Sclerotinia</taxon>
    </lineage>
</organism>
<dbReference type="InParanoid" id="A7F4A7"/>
<protein>
    <submittedName>
        <fullName evidence="1">Uncharacterized protein</fullName>
    </submittedName>
</protein>
<dbReference type="AlphaFoldDB" id="A7F4A7"/>
<dbReference type="EMBL" id="CH476641">
    <property type="protein sequence ID" value="EDN97578.1"/>
    <property type="molecule type" value="Genomic_DNA"/>
</dbReference>
<dbReference type="KEGG" id="ssl:SS1G_12431"/>
<dbReference type="RefSeq" id="XP_001586445.1">
    <property type="nucleotide sequence ID" value="XM_001586395.1"/>
</dbReference>
<evidence type="ECO:0000313" key="2">
    <source>
        <dbReference type="Proteomes" id="UP000001312"/>
    </source>
</evidence>
<sequence length="131" mass="14568">MHHQYNKPGSCRITKVYRHFPGTPADDSIGKSCSFYTRETWDAAAIDHCTRMSGTAVTGGTSQSIRIDHVDDGAGGYQNFWGNWRIGRKGDYLVTFDNCKGFMDKIYGKCGGYGGWSNTDFGTIFGECIRI</sequence>
<dbReference type="GeneID" id="5482581"/>
<name>A7F4A7_SCLS1</name>
<proteinExistence type="predicted"/>
<accession>A7F4A7</accession>
<dbReference type="HOGENOM" id="CLU_1928851_0_0_1"/>
<keyword evidence="2" id="KW-1185">Reference proteome</keyword>
<evidence type="ECO:0000313" key="1">
    <source>
        <dbReference type="EMBL" id="EDN97578.1"/>
    </source>
</evidence>